<dbReference type="InterPro" id="IPR003507">
    <property type="entry name" value="S66_fam"/>
</dbReference>
<dbReference type="eggNOG" id="COG1619">
    <property type="taxonomic scope" value="Bacteria"/>
</dbReference>
<name>B4VIK7_9CYAN</name>
<gene>
    <name evidence="9" type="ORF">MC7420_7714</name>
</gene>
<comment type="similarity">
    <text evidence="1">Belongs to the peptidase S66 family.</text>
</comment>
<sequence>MSQPFSGNRRALLKLLGLTLLATQVPVTANSLPLLKPRRLNPGDTVGLISPAGLVDQKTLDEIAPILSQLGLKTKLGTHLFDQYGYLAGQDVDRAADVNAMFADSSVQAVLAMAGGWGCNRILPLLDYQLIRQNPKIIIGYSDVTSLLLAIYTHSNLITFHGPLGTSTWNWFSIQHLQRILFDGAAMTLQNLLSTPVETITKGKARGRLVGGNLSLVAALVGSDYLPDWQNSILFVEDIREEVYRIDRLLTQLKLAGILDQVAGFIFAQCTNCPAGEANEPSLTLRQVLADHIKPLGIPAWYGSMIGHIQDKFTVPIGGMIEIDAERGTIRLLESVVI</sequence>
<dbReference type="InterPro" id="IPR027461">
    <property type="entry name" value="Carboxypeptidase_A_C_sf"/>
</dbReference>
<dbReference type="SUPFAM" id="SSF52317">
    <property type="entry name" value="Class I glutamine amidotransferase-like"/>
    <property type="match status" value="1"/>
</dbReference>
<dbReference type="AlphaFoldDB" id="B4VIK7"/>
<evidence type="ECO:0000313" key="10">
    <source>
        <dbReference type="Proteomes" id="UP000003835"/>
    </source>
</evidence>
<dbReference type="InterPro" id="IPR040921">
    <property type="entry name" value="Peptidase_S66C"/>
</dbReference>
<keyword evidence="4" id="KW-0378">Hydrolase</keyword>
<evidence type="ECO:0000259" key="8">
    <source>
        <dbReference type="Pfam" id="PF17676"/>
    </source>
</evidence>
<dbReference type="HOGENOM" id="CLU_034346_3_1_3"/>
<evidence type="ECO:0000313" key="9">
    <source>
        <dbReference type="EMBL" id="EDX77976.1"/>
    </source>
</evidence>
<dbReference type="Gene3D" id="3.50.30.60">
    <property type="entry name" value="LD-carboxypeptidase A C-terminal domain-like"/>
    <property type="match status" value="1"/>
</dbReference>
<evidence type="ECO:0000256" key="2">
    <source>
        <dbReference type="ARBA" id="ARBA00022645"/>
    </source>
</evidence>
<dbReference type="STRING" id="118168.MC7420_7714"/>
<evidence type="ECO:0000256" key="6">
    <source>
        <dbReference type="PIRSR" id="PIRSR028757-1"/>
    </source>
</evidence>
<feature type="active site" description="Charge relay system" evidence="6">
    <location>
        <position position="308"/>
    </location>
</feature>
<dbReference type="PANTHER" id="PTHR30237">
    <property type="entry name" value="MURAMOYLTETRAPEPTIDE CARBOXYPEPTIDASE"/>
    <property type="match status" value="1"/>
</dbReference>
<dbReference type="GO" id="GO:0008236">
    <property type="term" value="F:serine-type peptidase activity"/>
    <property type="evidence" value="ECO:0007669"/>
    <property type="project" value="UniProtKB-KW"/>
</dbReference>
<dbReference type="RefSeq" id="WP_006098412.1">
    <property type="nucleotide sequence ID" value="NZ_DS989842.1"/>
</dbReference>
<evidence type="ECO:0000259" key="7">
    <source>
        <dbReference type="Pfam" id="PF02016"/>
    </source>
</evidence>
<feature type="domain" description="LD-carboxypeptidase N-terminal" evidence="7">
    <location>
        <begin position="46"/>
        <end position="162"/>
    </location>
</feature>
<accession>B4VIK7</accession>
<evidence type="ECO:0000256" key="5">
    <source>
        <dbReference type="ARBA" id="ARBA00022825"/>
    </source>
</evidence>
<dbReference type="GO" id="GO:0004180">
    <property type="term" value="F:carboxypeptidase activity"/>
    <property type="evidence" value="ECO:0007669"/>
    <property type="project" value="UniProtKB-KW"/>
</dbReference>
<protein>
    <submittedName>
        <fullName evidence="9">LD-carboxypeptidase superfamily</fullName>
    </submittedName>
</protein>
<dbReference type="Pfam" id="PF17676">
    <property type="entry name" value="Peptidase_S66C"/>
    <property type="match status" value="1"/>
</dbReference>
<keyword evidence="3" id="KW-0645">Protease</keyword>
<feature type="domain" description="LD-carboxypeptidase C-terminal" evidence="8">
    <location>
        <begin position="206"/>
        <end position="323"/>
    </location>
</feature>
<dbReference type="PIRSF" id="PIRSF028757">
    <property type="entry name" value="LD-carboxypeptidase"/>
    <property type="match status" value="1"/>
</dbReference>
<dbReference type="Gene3D" id="3.40.50.10740">
    <property type="entry name" value="Class I glutamine amidotransferase-like"/>
    <property type="match status" value="1"/>
</dbReference>
<dbReference type="OrthoDB" id="9807329at2"/>
<dbReference type="InterPro" id="IPR027478">
    <property type="entry name" value="LdcA_N"/>
</dbReference>
<organism evidence="9 10">
    <name type="scientific">Coleofasciculus chthonoplastes PCC 7420</name>
    <dbReference type="NCBI Taxonomy" id="118168"/>
    <lineage>
        <taxon>Bacteria</taxon>
        <taxon>Bacillati</taxon>
        <taxon>Cyanobacteriota</taxon>
        <taxon>Cyanophyceae</taxon>
        <taxon>Coleofasciculales</taxon>
        <taxon>Coleofasciculaceae</taxon>
        <taxon>Coleofasciculus</taxon>
    </lineage>
</organism>
<dbReference type="GO" id="GO:0006508">
    <property type="term" value="P:proteolysis"/>
    <property type="evidence" value="ECO:0007669"/>
    <property type="project" value="UniProtKB-KW"/>
</dbReference>
<dbReference type="Pfam" id="PF02016">
    <property type="entry name" value="Peptidase_S66"/>
    <property type="match status" value="1"/>
</dbReference>
<dbReference type="EMBL" id="DS989842">
    <property type="protein sequence ID" value="EDX77976.1"/>
    <property type="molecule type" value="Genomic_DNA"/>
</dbReference>
<evidence type="ECO:0000256" key="1">
    <source>
        <dbReference type="ARBA" id="ARBA00010233"/>
    </source>
</evidence>
<dbReference type="SUPFAM" id="SSF141986">
    <property type="entry name" value="LD-carboxypeptidase A C-terminal domain-like"/>
    <property type="match status" value="1"/>
</dbReference>
<feature type="active site" description="Nucleophile" evidence="6">
    <location>
        <position position="142"/>
    </location>
</feature>
<evidence type="ECO:0000256" key="4">
    <source>
        <dbReference type="ARBA" id="ARBA00022801"/>
    </source>
</evidence>
<dbReference type="Proteomes" id="UP000003835">
    <property type="component" value="Unassembled WGS sequence"/>
</dbReference>
<feature type="active site" description="Charge relay system" evidence="6">
    <location>
        <position position="237"/>
    </location>
</feature>
<dbReference type="MEROPS" id="S66.001"/>
<proteinExistence type="inferred from homology"/>
<evidence type="ECO:0000256" key="3">
    <source>
        <dbReference type="ARBA" id="ARBA00022670"/>
    </source>
</evidence>
<reference evidence="9 10" key="1">
    <citation type="submission" date="2008-07" db="EMBL/GenBank/DDBJ databases">
        <authorList>
            <person name="Tandeau de Marsac N."/>
            <person name="Ferriera S."/>
            <person name="Johnson J."/>
            <person name="Kravitz S."/>
            <person name="Beeson K."/>
            <person name="Sutton G."/>
            <person name="Rogers Y.-H."/>
            <person name="Friedman R."/>
            <person name="Frazier M."/>
            <person name="Venter J.C."/>
        </authorList>
    </citation>
    <scope>NUCLEOTIDE SEQUENCE [LARGE SCALE GENOMIC DNA]</scope>
    <source>
        <strain evidence="9 10">PCC 7420</strain>
    </source>
</reference>
<dbReference type="InterPro" id="IPR029062">
    <property type="entry name" value="Class_I_gatase-like"/>
</dbReference>
<keyword evidence="2 9" id="KW-0121">Carboxypeptidase</keyword>
<dbReference type="PANTHER" id="PTHR30237:SF2">
    <property type="entry name" value="MUREIN TETRAPEPTIDE CARBOXYPEPTIDASE"/>
    <property type="match status" value="1"/>
</dbReference>
<dbReference type="InterPro" id="IPR040449">
    <property type="entry name" value="Peptidase_S66_N"/>
</dbReference>
<keyword evidence="5" id="KW-0720">Serine protease</keyword>
<dbReference type="CDD" id="cd07025">
    <property type="entry name" value="Peptidase_S66"/>
    <property type="match status" value="1"/>
</dbReference>
<keyword evidence="10" id="KW-1185">Reference proteome</keyword>